<organism evidence="9 10">
    <name type="scientific">Thioflavicoccus mobilis 8321</name>
    <dbReference type="NCBI Taxonomy" id="765912"/>
    <lineage>
        <taxon>Bacteria</taxon>
        <taxon>Pseudomonadati</taxon>
        <taxon>Pseudomonadota</taxon>
        <taxon>Gammaproteobacteria</taxon>
        <taxon>Chromatiales</taxon>
        <taxon>Chromatiaceae</taxon>
        <taxon>Thioflavicoccus</taxon>
    </lineage>
</organism>
<dbReference type="KEGG" id="tmb:Thimo_2088"/>
<feature type="transmembrane region" description="Helical" evidence="8">
    <location>
        <begin position="164"/>
        <end position="186"/>
    </location>
</feature>
<dbReference type="RefSeq" id="WP_015280980.1">
    <property type="nucleotide sequence ID" value="NC_019940.1"/>
</dbReference>
<dbReference type="Gene3D" id="1.20.1530.20">
    <property type="match status" value="1"/>
</dbReference>
<accession>L0GZN5</accession>
<dbReference type="STRING" id="765912.Thimo_2088"/>
<dbReference type="Pfam" id="PF03547">
    <property type="entry name" value="Mem_trans"/>
    <property type="match status" value="2"/>
</dbReference>
<evidence type="ECO:0000256" key="4">
    <source>
        <dbReference type="ARBA" id="ARBA00022475"/>
    </source>
</evidence>
<dbReference type="HOGENOM" id="CLU_056175_3_0_6"/>
<dbReference type="GO" id="GO:0055085">
    <property type="term" value="P:transmembrane transport"/>
    <property type="evidence" value="ECO:0007669"/>
    <property type="project" value="InterPro"/>
</dbReference>
<dbReference type="EMBL" id="CP003051">
    <property type="protein sequence ID" value="AGA90840.1"/>
    <property type="molecule type" value="Genomic_DNA"/>
</dbReference>
<feature type="transmembrane region" description="Helical" evidence="8">
    <location>
        <begin position="45"/>
        <end position="64"/>
    </location>
</feature>
<keyword evidence="4" id="KW-1003">Cell membrane</keyword>
<evidence type="ECO:0000256" key="7">
    <source>
        <dbReference type="ARBA" id="ARBA00023136"/>
    </source>
</evidence>
<keyword evidence="10" id="KW-1185">Reference proteome</keyword>
<feature type="transmembrane region" description="Helical" evidence="8">
    <location>
        <begin position="70"/>
        <end position="95"/>
    </location>
</feature>
<dbReference type="Proteomes" id="UP000010816">
    <property type="component" value="Chromosome"/>
</dbReference>
<feature type="transmembrane region" description="Helical" evidence="8">
    <location>
        <begin position="230"/>
        <end position="253"/>
    </location>
</feature>
<evidence type="ECO:0000256" key="2">
    <source>
        <dbReference type="ARBA" id="ARBA00010145"/>
    </source>
</evidence>
<sequence length="316" mass="33109">MNQFLVTLNFALSVTGPIVLVLVIGVFLARLGLLTGAFIDAGTRLVFNVTLPCLLFVTISQTRFEQTANLTLIAVGVFGTLALFLVAEAVAARLVDPPVDRGVVVQGIYRGNMAIIGLAYCVNAYGDVAIAAASLYIGLLSILYNVLAVITLSRSLDRRGSLRAVVTGIVMNPLIIGILTALPFAYFEVSLPDLLVQTGEYFAQMTLPLALLCIGGSLSLATLRLDSHNALIATLGKVLFAPTAMTCIALLAGLRGMELGILFMMSAAPTAASSYVMSRAMGGNGPLSANIVVLTTIGSVLFTSLGITLLHLGELM</sequence>
<evidence type="ECO:0000256" key="3">
    <source>
        <dbReference type="ARBA" id="ARBA00022448"/>
    </source>
</evidence>
<comment type="subcellular location">
    <subcellularLocation>
        <location evidence="1">Cell membrane</location>
        <topology evidence="1">Multi-pass membrane protein</topology>
    </subcellularLocation>
</comment>
<feature type="transmembrane region" description="Helical" evidence="8">
    <location>
        <begin position="131"/>
        <end position="152"/>
    </location>
</feature>
<name>L0GZN5_9GAMM</name>
<evidence type="ECO:0000256" key="1">
    <source>
        <dbReference type="ARBA" id="ARBA00004651"/>
    </source>
</evidence>
<dbReference type="OrthoDB" id="9786439at2"/>
<feature type="transmembrane region" description="Helical" evidence="8">
    <location>
        <begin position="201"/>
        <end position="223"/>
    </location>
</feature>
<keyword evidence="5 8" id="KW-0812">Transmembrane</keyword>
<dbReference type="PANTHER" id="PTHR36838">
    <property type="entry name" value="AUXIN EFFLUX CARRIER FAMILY PROTEIN"/>
    <property type="match status" value="1"/>
</dbReference>
<evidence type="ECO:0000256" key="5">
    <source>
        <dbReference type="ARBA" id="ARBA00022692"/>
    </source>
</evidence>
<feature type="transmembrane region" description="Helical" evidence="8">
    <location>
        <begin position="289"/>
        <end position="312"/>
    </location>
</feature>
<feature type="transmembrane region" description="Helical" evidence="8">
    <location>
        <begin position="6"/>
        <end position="33"/>
    </location>
</feature>
<evidence type="ECO:0000313" key="10">
    <source>
        <dbReference type="Proteomes" id="UP000010816"/>
    </source>
</evidence>
<keyword evidence="7 8" id="KW-0472">Membrane</keyword>
<gene>
    <name evidence="9" type="ORF">Thimo_2088</name>
</gene>
<dbReference type="InterPro" id="IPR038770">
    <property type="entry name" value="Na+/solute_symporter_sf"/>
</dbReference>
<dbReference type="PATRIC" id="fig|765912.4.peg.2041"/>
<dbReference type="eggNOG" id="COG0679">
    <property type="taxonomic scope" value="Bacteria"/>
</dbReference>
<reference evidence="9 10" key="1">
    <citation type="submission" date="2011-09" db="EMBL/GenBank/DDBJ databases">
        <title>Complete sequence of chromosome of Thioflavicoccus mobilis 8321.</title>
        <authorList>
            <consortium name="US DOE Joint Genome Institute"/>
            <person name="Lucas S."/>
            <person name="Han J."/>
            <person name="Lapidus A."/>
            <person name="Cheng J.-F."/>
            <person name="Goodwin L."/>
            <person name="Pitluck S."/>
            <person name="Peters L."/>
            <person name="Ovchinnikova G."/>
            <person name="Lu M."/>
            <person name="Detter J.C."/>
            <person name="Han C."/>
            <person name="Tapia R."/>
            <person name="Land M."/>
            <person name="Hauser L."/>
            <person name="Kyrpides N."/>
            <person name="Ivanova N."/>
            <person name="Pagani I."/>
            <person name="Vogl K."/>
            <person name="Liu Z."/>
            <person name="Imhoff J."/>
            <person name="Thiel V."/>
            <person name="Frigaard N.-U."/>
            <person name="Bryant D."/>
            <person name="Woyke T."/>
        </authorList>
    </citation>
    <scope>NUCLEOTIDE SEQUENCE [LARGE SCALE GENOMIC DNA]</scope>
    <source>
        <strain evidence="9 10">8321</strain>
    </source>
</reference>
<evidence type="ECO:0000313" key="9">
    <source>
        <dbReference type="EMBL" id="AGA90840.1"/>
    </source>
</evidence>
<keyword evidence="3" id="KW-0813">Transport</keyword>
<dbReference type="InterPro" id="IPR004776">
    <property type="entry name" value="Mem_transp_PIN-like"/>
</dbReference>
<dbReference type="PANTHER" id="PTHR36838:SF4">
    <property type="entry name" value="AUXIN EFFLUX CARRIER FAMILY PROTEIN"/>
    <property type="match status" value="1"/>
</dbReference>
<keyword evidence="6 8" id="KW-1133">Transmembrane helix</keyword>
<comment type="similarity">
    <text evidence="2">Belongs to the auxin efflux carrier (TC 2.A.69) family.</text>
</comment>
<feature type="transmembrane region" description="Helical" evidence="8">
    <location>
        <begin position="259"/>
        <end position="277"/>
    </location>
</feature>
<protein>
    <submittedName>
        <fullName evidence="9">Putative permease</fullName>
    </submittedName>
</protein>
<dbReference type="GO" id="GO:0005886">
    <property type="term" value="C:plasma membrane"/>
    <property type="evidence" value="ECO:0007669"/>
    <property type="project" value="UniProtKB-SubCell"/>
</dbReference>
<dbReference type="AlphaFoldDB" id="L0GZN5"/>
<evidence type="ECO:0000256" key="6">
    <source>
        <dbReference type="ARBA" id="ARBA00022989"/>
    </source>
</evidence>
<evidence type="ECO:0000256" key="8">
    <source>
        <dbReference type="SAM" id="Phobius"/>
    </source>
</evidence>
<proteinExistence type="inferred from homology"/>